<dbReference type="InterPro" id="IPR014041">
    <property type="entry name" value="ESCRT-II_cplx_Vps25-sub_N"/>
</dbReference>
<dbReference type="GO" id="GO:0043328">
    <property type="term" value="P:protein transport to vacuole involved in ubiquitin-dependent protein catabolic process via the multivesicular body sorting pathway"/>
    <property type="evidence" value="ECO:0007669"/>
    <property type="project" value="TreeGrafter"/>
</dbReference>
<protein>
    <recommendedName>
        <fullName evidence="4">ESCRT-II complex subunit VPS25</fullName>
    </recommendedName>
</protein>
<dbReference type="FunFam" id="1.10.10.10:FF:000141">
    <property type="entry name" value="vacuolar protein-sorting-associated protein 25"/>
    <property type="match status" value="1"/>
</dbReference>
<dbReference type="AlphaFoldDB" id="A0AAV9JFN7"/>
<evidence type="ECO:0000256" key="3">
    <source>
        <dbReference type="ARBA" id="ARBA00022927"/>
    </source>
</evidence>
<reference evidence="5 6" key="1">
    <citation type="submission" date="2021-11" db="EMBL/GenBank/DDBJ databases">
        <title>Black yeast isolated from Biological Soil Crust.</title>
        <authorList>
            <person name="Kurbessoian T."/>
        </authorList>
    </citation>
    <scope>NUCLEOTIDE SEQUENCE [LARGE SCALE GENOMIC DNA]</scope>
    <source>
        <strain evidence="5 6">CCFEE 5522</strain>
    </source>
</reference>
<evidence type="ECO:0000313" key="5">
    <source>
        <dbReference type="EMBL" id="KAK4543668.1"/>
    </source>
</evidence>
<comment type="similarity">
    <text evidence="1">Belongs to the VPS25 family.</text>
</comment>
<dbReference type="SUPFAM" id="SSF46785">
    <property type="entry name" value="Winged helix' DNA-binding domain"/>
    <property type="match status" value="2"/>
</dbReference>
<dbReference type="GO" id="GO:0000814">
    <property type="term" value="C:ESCRT II complex"/>
    <property type="evidence" value="ECO:0007669"/>
    <property type="project" value="InterPro"/>
</dbReference>
<evidence type="ECO:0000256" key="2">
    <source>
        <dbReference type="ARBA" id="ARBA00022448"/>
    </source>
</evidence>
<keyword evidence="3" id="KW-0653">Protein transport</keyword>
<dbReference type="EMBL" id="JAVFHQ010000030">
    <property type="protein sequence ID" value="KAK4543668.1"/>
    <property type="molecule type" value="Genomic_DNA"/>
</dbReference>
<comment type="caution">
    <text evidence="5">The sequence shown here is derived from an EMBL/GenBank/DDBJ whole genome shotgun (WGS) entry which is preliminary data.</text>
</comment>
<accession>A0AAV9JFN7</accession>
<dbReference type="PANTHER" id="PTHR13149">
    <property type="entry name" value="VACUOLAR PROTEIN SORTING-ASSOCIATED PROTEIN VPS25"/>
    <property type="match status" value="1"/>
</dbReference>
<dbReference type="Proteomes" id="UP001324427">
    <property type="component" value="Unassembled WGS sequence"/>
</dbReference>
<keyword evidence="6" id="KW-1185">Reference proteome</keyword>
<sequence length="219" mass="24474">MAATSPEPSLSAFSTAAYTPSTTAYTPSTTTQATSSSTSTFNFPTYTSFPPFYTLQPNLTTRARQLELWSTLVTSYCAHNRIFRLSLSSLPTDLFNNTHIHRSLKPADIRTVLDHMSKPESGPRIDWVPSTTKGEQSSSCYVYWKTIGEWADALYGWVDDTGQKGAVLTVYELREGDAVRSKDWRDMDEGMLRKVLNALVKRGKAQIFGQEDNAGVKFF</sequence>
<gene>
    <name evidence="5" type="ORF">LTR36_005313</name>
</gene>
<dbReference type="GO" id="GO:0016236">
    <property type="term" value="P:macroautophagy"/>
    <property type="evidence" value="ECO:0007669"/>
    <property type="project" value="UniProtKB-ARBA"/>
</dbReference>
<name>A0AAV9JFN7_9PEZI</name>
<keyword evidence="2" id="KW-0813">Transport</keyword>
<evidence type="ECO:0000256" key="4">
    <source>
        <dbReference type="ARBA" id="ARBA00030094"/>
    </source>
</evidence>
<proteinExistence type="inferred from homology"/>
<dbReference type="InterPro" id="IPR036388">
    <property type="entry name" value="WH-like_DNA-bd_sf"/>
</dbReference>
<dbReference type="InterPro" id="IPR008570">
    <property type="entry name" value="ESCRT-II_cplx_Vps25-sub"/>
</dbReference>
<organism evidence="5 6">
    <name type="scientific">Oleoguttula mirabilis</name>
    <dbReference type="NCBI Taxonomy" id="1507867"/>
    <lineage>
        <taxon>Eukaryota</taxon>
        <taxon>Fungi</taxon>
        <taxon>Dikarya</taxon>
        <taxon>Ascomycota</taxon>
        <taxon>Pezizomycotina</taxon>
        <taxon>Dothideomycetes</taxon>
        <taxon>Dothideomycetidae</taxon>
        <taxon>Mycosphaerellales</taxon>
        <taxon>Teratosphaeriaceae</taxon>
        <taxon>Oleoguttula</taxon>
    </lineage>
</organism>
<dbReference type="PANTHER" id="PTHR13149:SF0">
    <property type="entry name" value="VACUOLAR PROTEIN-SORTING-ASSOCIATED PROTEIN 25"/>
    <property type="match status" value="1"/>
</dbReference>
<evidence type="ECO:0000313" key="6">
    <source>
        <dbReference type="Proteomes" id="UP001324427"/>
    </source>
</evidence>
<dbReference type="InterPro" id="IPR036390">
    <property type="entry name" value="WH_DNA-bd_sf"/>
</dbReference>
<evidence type="ECO:0000256" key="1">
    <source>
        <dbReference type="ARBA" id="ARBA00009674"/>
    </source>
</evidence>
<dbReference type="Gene3D" id="1.10.10.570">
    <property type="entry name" value="Winged helix' DNA-binding domain. Chain C. Domain 1"/>
    <property type="match status" value="1"/>
</dbReference>
<dbReference type="Gene3D" id="1.10.10.10">
    <property type="entry name" value="Winged helix-like DNA-binding domain superfamily/Winged helix DNA-binding domain"/>
    <property type="match status" value="1"/>
</dbReference>
<dbReference type="Pfam" id="PF05871">
    <property type="entry name" value="ESCRT-II"/>
    <property type="match status" value="1"/>
</dbReference>
<dbReference type="GO" id="GO:0005198">
    <property type="term" value="F:structural molecule activity"/>
    <property type="evidence" value="ECO:0007669"/>
    <property type="project" value="TreeGrafter"/>
</dbReference>
<dbReference type="GO" id="GO:0042803">
    <property type="term" value="F:protein homodimerization activity"/>
    <property type="evidence" value="ECO:0007669"/>
    <property type="project" value="TreeGrafter"/>
</dbReference>